<dbReference type="Pfam" id="PF00106">
    <property type="entry name" value="adh_short"/>
    <property type="match status" value="1"/>
</dbReference>
<comment type="similarity">
    <text evidence="1">Belongs to the short-chain dehydrogenases/reductases (SDR) family.</text>
</comment>
<dbReference type="SUPFAM" id="SSF51735">
    <property type="entry name" value="NAD(P)-binding Rossmann-fold domains"/>
    <property type="match status" value="1"/>
</dbReference>
<organism evidence="3">
    <name type="scientific">Phenylobacterium glaciei</name>
    <dbReference type="NCBI Taxonomy" id="2803784"/>
    <lineage>
        <taxon>Bacteria</taxon>
        <taxon>Pseudomonadati</taxon>
        <taxon>Pseudomonadota</taxon>
        <taxon>Alphaproteobacteria</taxon>
        <taxon>Caulobacterales</taxon>
        <taxon>Caulobacteraceae</taxon>
        <taxon>Phenylobacterium</taxon>
    </lineage>
</organism>
<evidence type="ECO:0000256" key="2">
    <source>
        <dbReference type="ARBA" id="ARBA00023002"/>
    </source>
</evidence>
<protein>
    <submittedName>
        <fullName evidence="3">SDR family NAD(P)-dependent oxidoreductase</fullName>
    </submittedName>
</protein>
<dbReference type="PANTHER" id="PTHR43943">
    <property type="entry name" value="DEHYDROGENASE/REDUCTASE (SDR FAMILY) MEMBER 4"/>
    <property type="match status" value="1"/>
</dbReference>
<accession>A0A974S815</accession>
<dbReference type="EMBL" id="CP068570">
    <property type="protein sequence ID" value="QQZ49231.1"/>
    <property type="molecule type" value="Genomic_DNA"/>
</dbReference>
<dbReference type="InterPro" id="IPR002347">
    <property type="entry name" value="SDR_fam"/>
</dbReference>
<dbReference type="GO" id="GO:0016491">
    <property type="term" value="F:oxidoreductase activity"/>
    <property type="evidence" value="ECO:0007669"/>
    <property type="project" value="UniProtKB-KW"/>
</dbReference>
<evidence type="ECO:0000313" key="3">
    <source>
        <dbReference type="EMBL" id="QQZ49231.1"/>
    </source>
</evidence>
<keyword evidence="2" id="KW-0560">Oxidoreductase</keyword>
<dbReference type="Gene3D" id="3.40.50.720">
    <property type="entry name" value="NAD(P)-binding Rossmann-like Domain"/>
    <property type="match status" value="1"/>
</dbReference>
<dbReference type="CDD" id="cd05233">
    <property type="entry name" value="SDR_c"/>
    <property type="match status" value="1"/>
</dbReference>
<name>A0A974S815_9CAUL</name>
<sequence length="138" mass="14701">MEHPRQKDLAARAARARKVATNQNGRRRWICNSRARRRWSPARRGIGRAIADLFAEEGANVAICARNADQVAETVAALKAKGVNAWGDVVDIADGPALKAFVTKAGETLGGIDILVSNASALVQAPARPTGRRCSTST</sequence>
<gene>
    <name evidence="3" type="ORF">JKL49_19210</name>
</gene>
<reference evidence="3" key="1">
    <citation type="submission" date="2021-01" db="EMBL/GenBank/DDBJ databases">
        <title>Genome sequence of Phenylobacterium sp. 20VBR1 isolated from a valley glaceir, Ny-Alesund, Svalbard.</title>
        <authorList>
            <person name="Thomas F.A."/>
            <person name="Krishnan K.P."/>
            <person name="Sinha R.K."/>
        </authorList>
    </citation>
    <scope>NUCLEOTIDE SEQUENCE</scope>
    <source>
        <strain evidence="3">20VBR1</strain>
    </source>
</reference>
<dbReference type="InterPro" id="IPR036291">
    <property type="entry name" value="NAD(P)-bd_dom_sf"/>
</dbReference>
<dbReference type="PANTHER" id="PTHR43943:SF17">
    <property type="entry name" value="3-PHENYLPROPIONATE-DIHYDRODIOL_CINNAMIC ACID-DIHYDRODIOL DEHYDROGENASE"/>
    <property type="match status" value="1"/>
</dbReference>
<proteinExistence type="inferred from homology"/>
<dbReference type="AlphaFoldDB" id="A0A974S815"/>
<evidence type="ECO:0000256" key="1">
    <source>
        <dbReference type="ARBA" id="ARBA00006484"/>
    </source>
</evidence>